<accession>A0A8B2NPQ5</accession>
<comment type="subcellular location">
    <subcellularLocation>
        <location evidence="1">Cell membrane</location>
        <topology evidence="1">Multi-pass membrane protein</topology>
    </subcellularLocation>
</comment>
<evidence type="ECO:0000313" key="8">
    <source>
        <dbReference type="Proteomes" id="UP000249590"/>
    </source>
</evidence>
<dbReference type="InterPro" id="IPR001851">
    <property type="entry name" value="ABC_transp_permease"/>
</dbReference>
<dbReference type="GO" id="GO:0015658">
    <property type="term" value="F:branched-chain amino acid transmembrane transporter activity"/>
    <property type="evidence" value="ECO:0007669"/>
    <property type="project" value="InterPro"/>
</dbReference>
<evidence type="ECO:0000256" key="3">
    <source>
        <dbReference type="ARBA" id="ARBA00022692"/>
    </source>
</evidence>
<evidence type="ECO:0000256" key="1">
    <source>
        <dbReference type="ARBA" id="ARBA00004651"/>
    </source>
</evidence>
<proteinExistence type="predicted"/>
<keyword evidence="2" id="KW-1003">Cell membrane</keyword>
<gene>
    <name evidence="7" type="ORF">DLJ53_21735</name>
</gene>
<evidence type="ECO:0000256" key="5">
    <source>
        <dbReference type="ARBA" id="ARBA00023136"/>
    </source>
</evidence>
<feature type="transmembrane region" description="Helical" evidence="6">
    <location>
        <begin position="84"/>
        <end position="103"/>
    </location>
</feature>
<feature type="transmembrane region" description="Helical" evidence="6">
    <location>
        <begin position="154"/>
        <end position="172"/>
    </location>
</feature>
<evidence type="ECO:0000256" key="6">
    <source>
        <dbReference type="SAM" id="Phobius"/>
    </source>
</evidence>
<comment type="caution">
    <text evidence="7">The sequence shown here is derived from an EMBL/GenBank/DDBJ whole genome shotgun (WGS) entry which is preliminary data.</text>
</comment>
<keyword evidence="3 6" id="KW-0812">Transmembrane</keyword>
<keyword evidence="5 6" id="KW-0472">Membrane</keyword>
<protein>
    <submittedName>
        <fullName evidence="7">Branched-chain amino acid ABC transporter permease</fullName>
    </submittedName>
</protein>
<dbReference type="PANTHER" id="PTHR30482:SF20">
    <property type="entry name" value="HIGH-AFFINITY BRANCHED-CHAIN AMINO ACID TRANSPORT SYSTEM PERMEASE PROTEIN LIVM"/>
    <property type="match status" value="1"/>
</dbReference>
<dbReference type="InterPro" id="IPR043428">
    <property type="entry name" value="LivM-like"/>
</dbReference>
<evidence type="ECO:0000313" key="7">
    <source>
        <dbReference type="EMBL" id="RAH99172.1"/>
    </source>
</evidence>
<feature type="transmembrane region" description="Helical" evidence="6">
    <location>
        <begin position="257"/>
        <end position="275"/>
    </location>
</feature>
<dbReference type="RefSeq" id="WP_111349225.1">
    <property type="nucleotide sequence ID" value="NZ_JAIWKD010000006.1"/>
</dbReference>
<feature type="transmembrane region" description="Helical" evidence="6">
    <location>
        <begin position="205"/>
        <end position="228"/>
    </location>
</feature>
<feature type="transmembrane region" description="Helical" evidence="6">
    <location>
        <begin position="58"/>
        <end position="78"/>
    </location>
</feature>
<feature type="transmembrane region" description="Helical" evidence="6">
    <location>
        <begin position="281"/>
        <end position="304"/>
    </location>
</feature>
<name>A0A8B2NPQ5_9HYPH</name>
<evidence type="ECO:0000256" key="2">
    <source>
        <dbReference type="ARBA" id="ARBA00022475"/>
    </source>
</evidence>
<sequence length="349" mass="36862">MTRQIELWVAAVVGIAIVVAVPYLVGDFYQLHLATLIAVYWVLIGGLNLVVGFTGTLSIGHVGLLAVGAYCFAILAGSHGLDPFLTLFLCGALGALIGVLLGLPSLRLPGFYFAMVTLAFALIVTELSVAEQWLTGGGIGLSVPGFPGPLATPWGYYWFTAALAVAVTWMTWNVTRLMWGRALVAVRDSEVAAQSVGVSIYRAKLTAFTFSGFTAGVAGALFASLQSYITPDTFIFELGLFFFVCIIIGGRGSIVGPLLGTVVLTALPEVVAPLANLGNFFYGALLLVVVLLLPEGISNLVIVIRNRMKPAVNVNAPVKPDLARLAAAVRRAEGEAEAHPAYEAREVHA</sequence>
<keyword evidence="4 6" id="KW-1133">Transmembrane helix</keyword>
<evidence type="ECO:0000256" key="4">
    <source>
        <dbReference type="ARBA" id="ARBA00022989"/>
    </source>
</evidence>
<keyword evidence="8" id="KW-1185">Reference proteome</keyword>
<dbReference type="Pfam" id="PF02653">
    <property type="entry name" value="BPD_transp_2"/>
    <property type="match status" value="1"/>
</dbReference>
<feature type="transmembrane region" description="Helical" evidence="6">
    <location>
        <begin position="7"/>
        <end position="25"/>
    </location>
</feature>
<dbReference type="CDD" id="cd06581">
    <property type="entry name" value="TM_PBP1_LivM_like"/>
    <property type="match status" value="1"/>
</dbReference>
<reference evidence="7 8" key="1">
    <citation type="submission" date="2018-05" db="EMBL/GenBank/DDBJ databases">
        <title>Acuticoccus sediminis sp. nov., isolated from deep-sea sediment of Indian Ocean.</title>
        <authorList>
            <person name="Liu X."/>
            <person name="Lai Q."/>
            <person name="Du Y."/>
            <person name="Sun F."/>
            <person name="Zhang X."/>
            <person name="Wang S."/>
            <person name="Shao Z."/>
        </authorList>
    </citation>
    <scope>NUCLEOTIDE SEQUENCE [LARGE SCALE GENOMIC DNA]</scope>
    <source>
        <strain evidence="7 8">PTG4-2</strain>
    </source>
</reference>
<organism evidence="7 8">
    <name type="scientific">Acuticoccus sediminis</name>
    <dbReference type="NCBI Taxonomy" id="2184697"/>
    <lineage>
        <taxon>Bacteria</taxon>
        <taxon>Pseudomonadati</taxon>
        <taxon>Pseudomonadota</taxon>
        <taxon>Alphaproteobacteria</taxon>
        <taxon>Hyphomicrobiales</taxon>
        <taxon>Amorphaceae</taxon>
        <taxon>Acuticoccus</taxon>
    </lineage>
</organism>
<dbReference type="Proteomes" id="UP000249590">
    <property type="component" value="Unassembled WGS sequence"/>
</dbReference>
<feature type="transmembrane region" description="Helical" evidence="6">
    <location>
        <begin position="31"/>
        <end position="51"/>
    </location>
</feature>
<dbReference type="PANTHER" id="PTHR30482">
    <property type="entry name" value="HIGH-AFFINITY BRANCHED-CHAIN AMINO ACID TRANSPORT SYSTEM PERMEASE"/>
    <property type="match status" value="1"/>
</dbReference>
<feature type="transmembrane region" description="Helical" evidence="6">
    <location>
        <begin position="234"/>
        <end position="250"/>
    </location>
</feature>
<dbReference type="EMBL" id="QHHQ01000005">
    <property type="protein sequence ID" value="RAH99172.1"/>
    <property type="molecule type" value="Genomic_DNA"/>
</dbReference>
<dbReference type="OrthoDB" id="9810505at2"/>
<dbReference type="GO" id="GO:0005886">
    <property type="term" value="C:plasma membrane"/>
    <property type="evidence" value="ECO:0007669"/>
    <property type="project" value="UniProtKB-SubCell"/>
</dbReference>
<feature type="transmembrane region" description="Helical" evidence="6">
    <location>
        <begin position="110"/>
        <end position="134"/>
    </location>
</feature>
<dbReference type="AlphaFoldDB" id="A0A8B2NPQ5"/>